<dbReference type="SUPFAM" id="SSF48452">
    <property type="entry name" value="TPR-like"/>
    <property type="match status" value="1"/>
</dbReference>
<dbReference type="InterPro" id="IPR029044">
    <property type="entry name" value="Nucleotide-diphossugar_trans"/>
</dbReference>
<dbReference type="Pfam" id="PF13578">
    <property type="entry name" value="Methyltransf_24"/>
    <property type="match status" value="1"/>
</dbReference>
<dbReference type="AlphaFoldDB" id="A0A7C3ZMM6"/>
<gene>
    <name evidence="1" type="ORF">ENR15_18995</name>
</gene>
<evidence type="ECO:0000313" key="1">
    <source>
        <dbReference type="EMBL" id="HGG02665.1"/>
    </source>
</evidence>
<protein>
    <recommendedName>
        <fullName evidence="2">Tetratricopeptide repeat protein</fullName>
    </recommendedName>
</protein>
<accession>A0A7C3ZMM6</accession>
<dbReference type="InterPro" id="IPR011990">
    <property type="entry name" value="TPR-like_helical_dom_sf"/>
</dbReference>
<dbReference type="SUPFAM" id="SSF53335">
    <property type="entry name" value="S-adenosyl-L-methionine-dependent methyltransferases"/>
    <property type="match status" value="2"/>
</dbReference>
<comment type="caution">
    <text evidence="1">The sequence shown here is derived from an EMBL/GenBank/DDBJ whole genome shotgun (WGS) entry which is preliminary data.</text>
</comment>
<evidence type="ECO:0008006" key="2">
    <source>
        <dbReference type="Google" id="ProtNLM"/>
    </source>
</evidence>
<name>A0A7C3ZMM6_9CYAN</name>
<dbReference type="SUPFAM" id="SSF53448">
    <property type="entry name" value="Nucleotide-diphospho-sugar transferases"/>
    <property type="match status" value="1"/>
</dbReference>
<dbReference type="Pfam" id="PF05711">
    <property type="entry name" value="TylF"/>
    <property type="match status" value="1"/>
</dbReference>
<dbReference type="PANTHER" id="PTHR40036">
    <property type="entry name" value="MACROCIN O-METHYLTRANSFERASE"/>
    <property type="match status" value="1"/>
</dbReference>
<sequence length="926" mass="105995">MHIRTPVVLIIFKRPDTTEKLLNVIRQVQPPKLLVIADGPRPEKRGEAEKCAATRAIVHQVDWNCEIITNYSDINLGCRERIATGITWAFNLVEEAIILEDDCVPHPTFFRFCEELLERYRHDNRIISISGNNFQFGRQRTEYSYYFSRYIHNWGWASWRRAWQHYDDRMSLWPEINQGNWLKDLLINETAVKYWTKIFNDNHNEFIKDSWAYRFVFAAWLQNGINILPNVNLVSNIGFRPDAVHTRDETHKSANIPVKEMEFPLKHPQFILSDREADEYTEKTIFSGYMLARREQASQINQKITQAVAQLNAENNLQALTLFQEAIAARPNLQALKYGQALALARLGRFQEAAATLKQLLAVMPKHQKAQVLHDELIPVLVRDLMTQANQALNANQTEAAFNLLIQAKSLKSPILGLDYLRAMCFLRLQKLDDAIQALHEELRHFPENEAAKNLQNQLRAKQPPIIGKIADPEFQELLQIVRPYTMLSEARLYSLFSLVRRICQENIPGNIVECGVAGGGSTALMAAVIKRYSKQPRWLYAFDSFEGMPQPTEHDRHNGIPAEATGWGTGTCAAPETSVREICSRLGVSQIVKTVKGYFQDTLPKMRDTVGTIALLHSDGDWYESTKTIFHNLYPRIVNDGFIQVDDYGHWEGARQAVTEFANQHQIQFQINPIDSTGVWWVKPDKFPLNPTLEPTLVAEFNQDDPAASSIESQMSANERFQLYYTLRQLLPPSNPPLRFIEIGSYAGASLFLTTKALKRTTPQLQGFAVEPGGRPQFYQVLQHFQPEIAHLRMFSHEAAAKLHHLFSQDRKLATFIFIDGDHTYPGVKQDIIDYFPLLAPGGIMMFHDYLPPLDDENRSAILFHHGGKEPGIRQACEELMEQTYRCEILDLPLLYPTDPTQTQAHLPIIPGVFSTIKAYRKPLK</sequence>
<dbReference type="Gene3D" id="1.25.40.10">
    <property type="entry name" value="Tetratricopeptide repeat domain"/>
    <property type="match status" value="1"/>
</dbReference>
<dbReference type="InterPro" id="IPR029063">
    <property type="entry name" value="SAM-dependent_MTases_sf"/>
</dbReference>
<dbReference type="EMBL" id="DSPX01000196">
    <property type="protein sequence ID" value="HGG02665.1"/>
    <property type="molecule type" value="Genomic_DNA"/>
</dbReference>
<proteinExistence type="predicted"/>
<reference evidence="1" key="1">
    <citation type="journal article" date="2020" name="mSystems">
        <title>Genome- and Community-Level Interaction Insights into Carbon Utilization and Element Cycling Functions of Hydrothermarchaeota in Hydrothermal Sediment.</title>
        <authorList>
            <person name="Zhou Z."/>
            <person name="Liu Y."/>
            <person name="Xu W."/>
            <person name="Pan J."/>
            <person name="Luo Z.H."/>
            <person name="Li M."/>
        </authorList>
    </citation>
    <scope>NUCLEOTIDE SEQUENCE [LARGE SCALE GENOMIC DNA]</scope>
    <source>
        <strain evidence="1">SpSt-374</strain>
    </source>
</reference>
<organism evidence="1">
    <name type="scientific">Planktothricoides sp. SpSt-374</name>
    <dbReference type="NCBI Taxonomy" id="2282167"/>
    <lineage>
        <taxon>Bacteria</taxon>
        <taxon>Bacillati</taxon>
        <taxon>Cyanobacteriota</taxon>
        <taxon>Cyanophyceae</taxon>
        <taxon>Oscillatoriophycideae</taxon>
        <taxon>Oscillatoriales</taxon>
        <taxon>Oscillatoriaceae</taxon>
        <taxon>Planktothricoides</taxon>
    </lineage>
</organism>
<dbReference type="PANTHER" id="PTHR40036:SF1">
    <property type="entry name" value="MACROCIN O-METHYLTRANSFERASE"/>
    <property type="match status" value="1"/>
</dbReference>
<dbReference type="InterPro" id="IPR008884">
    <property type="entry name" value="TylF_MeTrfase"/>
</dbReference>
<dbReference type="Gene3D" id="3.40.50.150">
    <property type="entry name" value="Vaccinia Virus protein VP39"/>
    <property type="match status" value="2"/>
</dbReference>
<dbReference type="Gene3D" id="3.90.550.10">
    <property type="entry name" value="Spore Coat Polysaccharide Biosynthesis Protein SpsA, Chain A"/>
    <property type="match status" value="1"/>
</dbReference>